<evidence type="ECO:0000256" key="2">
    <source>
        <dbReference type="SAM" id="Phobius"/>
    </source>
</evidence>
<name>D2NSE5_ROTMD</name>
<dbReference type="SUPFAM" id="SSF103473">
    <property type="entry name" value="MFS general substrate transporter"/>
    <property type="match status" value="1"/>
</dbReference>
<sequence length="539" mass="58492">MSGGLYVKEMMTSTPQDRAPNSTYRVEPSADAHTNASAPEVPPRTMKVAPASDSPDKSCASGTGIPTVPGTSLTDVVRSNDHVLQELPPRPVPTADEVNTNASVPDILRQHWALFLRNGKEQRYHLRGVLRDEGFARNVLTILFHIPAASSAFALYILLASHLGSVHDGGYAVAAFAGAYSVQIMLGPMLVRALGLRALLAITSVLNIAAVLNMLVIGWRLTVDPNNVSTTYHALSCVAMGFTTPPWTPFALESLYRRNYKYSDVRLSTAVSWGTTANLSMYPLAALLVRLGDAYLTPNHEYAGFWITMILDALLFIVVLAAPMWLPDISRIRMSPPKNLVRPNKQTVVLILGLVLLGACMGAVGSGLLGFSLIHGSMNLFMAMVATGTGAMVLVSFPVVLGARSVNPWHGWLVSGVLLIMGALYLPASDDTSTIFYALVLCGAVLGVAFGGHELWLNRSLKHIPDAQASFFTRSMLGIGLAMGSMWGGYMGDAPYYRNAFMVPVIIATLYFALGHLYGYLWREEHEEQLAPWDQLERN</sequence>
<reference evidence="3 4" key="2">
    <citation type="journal article" date="2010" name="J Osaka Dent Univ">
        <title>Isolation and identification of Rothia mucilaginosa from persistent apical periodontitis lesions.</title>
        <authorList>
            <person name="Yamane K."/>
            <person name="Yoshida M."/>
            <person name="Fujihira T."/>
            <person name="Baba T."/>
            <person name="Tsuji N."/>
            <person name="Hayashi H."/>
            <person name="Sugimori C."/>
            <person name="Yamanaka T."/>
            <person name="Mashimo C."/>
            <person name="Nambu T."/>
            <person name="Kawai H."/>
            <person name="Fukushima H."/>
        </authorList>
    </citation>
    <scope>NUCLEOTIDE SEQUENCE [LARGE SCALE GENOMIC DNA]</scope>
    <source>
        <strain evidence="3 4">DY-18</strain>
    </source>
</reference>
<reference evidence="4" key="1">
    <citation type="submission" date="2009-07" db="EMBL/GenBank/DDBJ databases">
        <title>Complete genome sequence of Rothia mucilaginosa DJ.</title>
        <authorList>
            <person name="Yamane K."/>
            <person name="Nambu T."/>
            <person name="Mashimo C."/>
            <person name="Sugimori C."/>
            <person name="Yamanaka T."/>
            <person name="Leung K."/>
            <person name="Fukushima H."/>
        </authorList>
    </citation>
    <scope>NUCLEOTIDE SEQUENCE [LARGE SCALE GENOMIC DNA]</scope>
    <source>
        <strain evidence="4">DY-18</strain>
    </source>
</reference>
<dbReference type="Proteomes" id="UP000001883">
    <property type="component" value="Chromosome"/>
</dbReference>
<feature type="transmembrane region" description="Helical" evidence="2">
    <location>
        <begin position="409"/>
        <end position="428"/>
    </location>
</feature>
<dbReference type="AlphaFoldDB" id="D2NSE5"/>
<feature type="transmembrane region" description="Helical" evidence="2">
    <location>
        <begin position="434"/>
        <end position="457"/>
    </location>
</feature>
<feature type="compositionally biased region" description="Polar residues" evidence="1">
    <location>
        <begin position="11"/>
        <end position="24"/>
    </location>
</feature>
<feature type="transmembrane region" description="Helical" evidence="2">
    <location>
        <begin position="347"/>
        <end position="374"/>
    </location>
</feature>
<feature type="transmembrane region" description="Helical" evidence="2">
    <location>
        <begin position="303"/>
        <end position="326"/>
    </location>
</feature>
<evidence type="ECO:0000256" key="1">
    <source>
        <dbReference type="SAM" id="MobiDB-lite"/>
    </source>
</evidence>
<gene>
    <name evidence="3" type="ordered locus">RMDY18_07390</name>
</gene>
<organism evidence="3 4">
    <name type="scientific">Rothia mucilaginosa (strain DY-18)</name>
    <name type="common">Stomatococcus mucilaginosus</name>
    <dbReference type="NCBI Taxonomy" id="680646"/>
    <lineage>
        <taxon>Bacteria</taxon>
        <taxon>Bacillati</taxon>
        <taxon>Actinomycetota</taxon>
        <taxon>Actinomycetes</taxon>
        <taxon>Micrococcales</taxon>
        <taxon>Micrococcaceae</taxon>
        <taxon>Rothia</taxon>
    </lineage>
</organism>
<evidence type="ECO:0000313" key="4">
    <source>
        <dbReference type="Proteomes" id="UP000001883"/>
    </source>
</evidence>
<evidence type="ECO:0000313" key="3">
    <source>
        <dbReference type="EMBL" id="BAI64571.1"/>
    </source>
</evidence>
<feature type="transmembrane region" description="Helical" evidence="2">
    <location>
        <begin position="469"/>
        <end position="490"/>
    </location>
</feature>
<accession>D2NSE5</accession>
<feature type="transmembrane region" description="Helical" evidence="2">
    <location>
        <begin position="171"/>
        <end position="191"/>
    </location>
</feature>
<keyword evidence="4" id="KW-1185">Reference proteome</keyword>
<feature type="transmembrane region" description="Helical" evidence="2">
    <location>
        <begin position="231"/>
        <end position="250"/>
    </location>
</feature>
<dbReference type="EMBL" id="AP011540">
    <property type="protein sequence ID" value="BAI64571.1"/>
    <property type="molecule type" value="Genomic_DNA"/>
</dbReference>
<protein>
    <submittedName>
        <fullName evidence="3">Mg/Co/Ni transporter MgtE</fullName>
    </submittedName>
</protein>
<feature type="transmembrane region" description="Helical" evidence="2">
    <location>
        <begin position="198"/>
        <end position="219"/>
    </location>
</feature>
<dbReference type="STRING" id="680646.RMDY18_07390"/>
<keyword evidence="2" id="KW-1133">Transmembrane helix</keyword>
<dbReference type="HOGENOM" id="CLU_539551_0_0_11"/>
<feature type="transmembrane region" description="Helical" evidence="2">
    <location>
        <begin position="496"/>
        <end position="514"/>
    </location>
</feature>
<dbReference type="KEGG" id="rmu:RMDY18_07390"/>
<feature type="transmembrane region" description="Helical" evidence="2">
    <location>
        <begin position="270"/>
        <end position="291"/>
    </location>
</feature>
<keyword evidence="2" id="KW-0472">Membrane</keyword>
<keyword evidence="2" id="KW-0812">Transmembrane</keyword>
<feature type="transmembrane region" description="Helical" evidence="2">
    <location>
        <begin position="139"/>
        <end position="159"/>
    </location>
</feature>
<proteinExistence type="predicted"/>
<dbReference type="InterPro" id="IPR036259">
    <property type="entry name" value="MFS_trans_sf"/>
</dbReference>
<reference evidence="3 4" key="3">
    <citation type="journal article" date="2010" name="Sequencing">
        <title>Complete Genome Sequence of Rothia mucilaginosa DY-18: A Clinical Isolate with Dense Meshwork-Like Structures from a Persistent Apical Periodontitis Lesion.</title>
        <authorList>
            <person name="Yamane K."/>
            <person name="Nambu T."/>
            <person name="Yamanaka T."/>
            <person name="Mashimo C."/>
            <person name="Sugimori C."/>
            <person name="Leung K.-P."/>
            <person name="Fukushima H."/>
        </authorList>
    </citation>
    <scope>NUCLEOTIDE SEQUENCE [LARGE SCALE GENOMIC DNA]</scope>
    <source>
        <strain evidence="3 4">DY-18</strain>
    </source>
</reference>
<feature type="region of interest" description="Disordered" evidence="1">
    <location>
        <begin position="1"/>
        <end position="73"/>
    </location>
</feature>
<feature type="transmembrane region" description="Helical" evidence="2">
    <location>
        <begin position="380"/>
        <end position="402"/>
    </location>
</feature>